<evidence type="ECO:0000256" key="13">
    <source>
        <dbReference type="SAM" id="SignalP"/>
    </source>
</evidence>
<dbReference type="GO" id="GO:0004252">
    <property type="term" value="F:serine-type endopeptidase activity"/>
    <property type="evidence" value="ECO:0007669"/>
    <property type="project" value="UniProtKB-UniRule"/>
</dbReference>
<dbReference type="InterPro" id="IPR000209">
    <property type="entry name" value="Peptidase_S8/S53_dom"/>
</dbReference>
<comment type="subcellular location">
    <subcellularLocation>
        <location evidence="3">Secreted</location>
        <location evidence="3">Extracellular space</location>
    </subcellularLocation>
</comment>
<keyword evidence="10" id="KW-0865">Zymogen</keyword>
<keyword evidence="13" id="KW-0732">Signal</keyword>
<dbReference type="GO" id="GO:0006508">
    <property type="term" value="P:proteolysis"/>
    <property type="evidence" value="ECO:0007669"/>
    <property type="project" value="UniProtKB-KW"/>
</dbReference>
<feature type="binding site" evidence="11">
    <location>
        <position position="552"/>
    </location>
    <ligand>
        <name>Ca(2+)</name>
        <dbReference type="ChEBI" id="CHEBI:29108"/>
    </ligand>
</feature>
<dbReference type="AlphaFoldDB" id="A0AAV5AFB9"/>
<proteinExistence type="predicted"/>
<evidence type="ECO:0000256" key="7">
    <source>
        <dbReference type="ARBA" id="ARBA00022801"/>
    </source>
</evidence>
<feature type="binding site" evidence="11">
    <location>
        <position position="533"/>
    </location>
    <ligand>
        <name>Ca(2+)</name>
        <dbReference type="ChEBI" id="CHEBI:29108"/>
    </ligand>
</feature>
<evidence type="ECO:0000256" key="5">
    <source>
        <dbReference type="ARBA" id="ARBA00022670"/>
    </source>
</evidence>
<keyword evidence="6 11" id="KW-0479">Metal-binding</keyword>
<dbReference type="CDD" id="cd11377">
    <property type="entry name" value="Pro-peptidase_S53"/>
    <property type="match status" value="1"/>
</dbReference>
<dbReference type="InterPro" id="IPR015366">
    <property type="entry name" value="S53_propep"/>
</dbReference>
<comment type="caution">
    <text evidence="15">The sequence shown here is derived from an EMBL/GenBank/DDBJ whole genome shotgun (WGS) entry which is preliminary data.</text>
</comment>
<comment type="cofactor">
    <cofactor evidence="11">
        <name>Ca(2+)</name>
        <dbReference type="ChEBI" id="CHEBI:29108"/>
    </cofactor>
    <text evidence="11">Binds 1 Ca(2+) ion per subunit.</text>
</comment>
<protein>
    <recommendedName>
        <fullName evidence="4">tripeptidyl-peptidase II</fullName>
        <ecNumber evidence="4">3.4.14.10</ecNumber>
    </recommendedName>
</protein>
<name>A0AAV5AFB9_9AGAM</name>
<dbReference type="GO" id="GO:0005576">
    <property type="term" value="C:extracellular region"/>
    <property type="evidence" value="ECO:0007669"/>
    <property type="project" value="UniProtKB-SubCell"/>
</dbReference>
<feature type="active site" description="Charge relay system" evidence="11">
    <location>
        <position position="492"/>
    </location>
</feature>
<dbReference type="Pfam" id="PF09286">
    <property type="entry name" value="Pro-kuma_activ"/>
    <property type="match status" value="1"/>
</dbReference>
<evidence type="ECO:0000256" key="6">
    <source>
        <dbReference type="ARBA" id="ARBA00022723"/>
    </source>
</evidence>
<evidence type="ECO:0000256" key="2">
    <source>
        <dbReference type="ARBA" id="ARBA00002451"/>
    </source>
</evidence>
<keyword evidence="16" id="KW-1185">Reference proteome</keyword>
<feature type="signal peptide" evidence="13">
    <location>
        <begin position="1"/>
        <end position="22"/>
    </location>
</feature>
<organism evidence="15 16">
    <name type="scientific">Clathrus columnatus</name>
    <dbReference type="NCBI Taxonomy" id="1419009"/>
    <lineage>
        <taxon>Eukaryota</taxon>
        <taxon>Fungi</taxon>
        <taxon>Dikarya</taxon>
        <taxon>Basidiomycota</taxon>
        <taxon>Agaricomycotina</taxon>
        <taxon>Agaricomycetes</taxon>
        <taxon>Phallomycetidae</taxon>
        <taxon>Phallales</taxon>
        <taxon>Clathraceae</taxon>
        <taxon>Clathrus</taxon>
    </lineage>
</organism>
<dbReference type="Gene3D" id="3.40.50.200">
    <property type="entry name" value="Peptidase S8/S53 domain"/>
    <property type="match status" value="2"/>
</dbReference>
<evidence type="ECO:0000256" key="4">
    <source>
        <dbReference type="ARBA" id="ARBA00012462"/>
    </source>
</evidence>
<evidence type="ECO:0000256" key="12">
    <source>
        <dbReference type="SAM" id="MobiDB-lite"/>
    </source>
</evidence>
<keyword evidence="5 11" id="KW-0645">Protease</keyword>
<evidence type="ECO:0000256" key="11">
    <source>
        <dbReference type="PROSITE-ProRule" id="PRU01032"/>
    </source>
</evidence>
<evidence type="ECO:0000256" key="3">
    <source>
        <dbReference type="ARBA" id="ARBA00004239"/>
    </source>
</evidence>
<dbReference type="InterPro" id="IPR036852">
    <property type="entry name" value="Peptidase_S8/S53_dom_sf"/>
</dbReference>
<keyword evidence="9 11" id="KW-0106">Calcium</keyword>
<evidence type="ECO:0000259" key="14">
    <source>
        <dbReference type="PROSITE" id="PS51695"/>
    </source>
</evidence>
<keyword evidence="8 11" id="KW-0720">Serine protease</keyword>
<feature type="binding site" evidence="11">
    <location>
        <position position="554"/>
    </location>
    <ligand>
        <name>Ca(2+)</name>
        <dbReference type="ChEBI" id="CHEBI:29108"/>
    </ligand>
</feature>
<comment type="function">
    <text evidence="2">Secreted tripeptidyl-peptidase which degrades proteins at acidic pHs and is involved in virulence.</text>
</comment>
<feature type="domain" description="Peptidase S53" evidence="14">
    <location>
        <begin position="219"/>
        <end position="574"/>
    </location>
</feature>
<evidence type="ECO:0000256" key="1">
    <source>
        <dbReference type="ARBA" id="ARBA00001910"/>
    </source>
</evidence>
<dbReference type="SMART" id="SM00944">
    <property type="entry name" value="Pro-kuma_activ"/>
    <property type="match status" value="1"/>
</dbReference>
<feature type="chain" id="PRO_5043652265" description="tripeptidyl-peptidase II" evidence="13">
    <location>
        <begin position="23"/>
        <end position="679"/>
    </location>
</feature>
<feature type="binding site" evidence="11">
    <location>
        <position position="534"/>
    </location>
    <ligand>
        <name>Ca(2+)</name>
        <dbReference type="ChEBI" id="CHEBI:29108"/>
    </ligand>
</feature>
<dbReference type="PROSITE" id="PS00138">
    <property type="entry name" value="SUBTILASE_SER"/>
    <property type="match status" value="1"/>
</dbReference>
<keyword evidence="7 11" id="KW-0378">Hydrolase</keyword>
<dbReference type="Proteomes" id="UP001050691">
    <property type="component" value="Unassembled WGS sequence"/>
</dbReference>
<dbReference type="PROSITE" id="PS51695">
    <property type="entry name" value="SEDOLISIN"/>
    <property type="match status" value="1"/>
</dbReference>
<feature type="region of interest" description="Disordered" evidence="12">
    <location>
        <begin position="183"/>
        <end position="205"/>
    </location>
</feature>
<dbReference type="EMBL" id="BPWL01000007">
    <property type="protein sequence ID" value="GJJ11828.1"/>
    <property type="molecule type" value="Genomic_DNA"/>
</dbReference>
<dbReference type="SUPFAM" id="SSF54897">
    <property type="entry name" value="Protease propeptides/inhibitors"/>
    <property type="match status" value="1"/>
</dbReference>
<dbReference type="Pfam" id="PF00082">
    <property type="entry name" value="Peptidase_S8"/>
    <property type="match status" value="1"/>
</dbReference>
<dbReference type="EC" id="3.4.14.10" evidence="4"/>
<evidence type="ECO:0000313" key="15">
    <source>
        <dbReference type="EMBL" id="GJJ11828.1"/>
    </source>
</evidence>
<dbReference type="InterPro" id="IPR050819">
    <property type="entry name" value="Tripeptidyl-peptidase_I"/>
</dbReference>
<feature type="active site" description="Charge relay system" evidence="11">
    <location>
        <position position="298"/>
    </location>
</feature>
<evidence type="ECO:0000256" key="10">
    <source>
        <dbReference type="ARBA" id="ARBA00023145"/>
    </source>
</evidence>
<dbReference type="CDD" id="cd04056">
    <property type="entry name" value="Peptidases_S53"/>
    <property type="match status" value="1"/>
</dbReference>
<dbReference type="InterPro" id="IPR030400">
    <property type="entry name" value="Sedolisin_dom"/>
</dbReference>
<dbReference type="SUPFAM" id="SSF52743">
    <property type="entry name" value="Subtilisin-like"/>
    <property type="match status" value="2"/>
</dbReference>
<evidence type="ECO:0000313" key="16">
    <source>
        <dbReference type="Proteomes" id="UP001050691"/>
    </source>
</evidence>
<evidence type="ECO:0000256" key="9">
    <source>
        <dbReference type="ARBA" id="ARBA00022837"/>
    </source>
</evidence>
<accession>A0AAV5AFB9</accession>
<feature type="active site" description="Charge relay system" evidence="11">
    <location>
        <position position="302"/>
    </location>
</feature>
<dbReference type="InterPro" id="IPR023828">
    <property type="entry name" value="Peptidase_S8_Ser-AS"/>
</dbReference>
<dbReference type="PANTHER" id="PTHR14218">
    <property type="entry name" value="PROTEASE S8 TRIPEPTIDYL PEPTIDASE I CLN2"/>
    <property type="match status" value="1"/>
</dbReference>
<reference evidence="15" key="1">
    <citation type="submission" date="2021-10" db="EMBL/GenBank/DDBJ databases">
        <title>De novo Genome Assembly of Clathrus columnatus (Basidiomycota, Fungi) Using Illumina and Nanopore Sequence Data.</title>
        <authorList>
            <person name="Ogiso-Tanaka E."/>
            <person name="Itagaki H."/>
            <person name="Hosoya T."/>
            <person name="Hosaka K."/>
        </authorList>
    </citation>
    <scope>NUCLEOTIDE SEQUENCE</scope>
    <source>
        <strain evidence="15">MO-923</strain>
    </source>
</reference>
<gene>
    <name evidence="15" type="ORF">Clacol_006066</name>
</gene>
<dbReference type="GO" id="GO:0008240">
    <property type="term" value="F:tripeptidyl-peptidase activity"/>
    <property type="evidence" value="ECO:0007669"/>
    <property type="project" value="UniProtKB-EC"/>
</dbReference>
<dbReference type="GO" id="GO:0046872">
    <property type="term" value="F:metal ion binding"/>
    <property type="evidence" value="ECO:0007669"/>
    <property type="project" value="UniProtKB-UniRule"/>
</dbReference>
<sequence>MFSLRSLIRLSFFSLGLGLIYSSPLHEQLVVHRQLDQVPEAYVQIGKPDANHTIQFTIGLTSPNMSLLETRLLEISDPNNPDYGQHLTKEEIEVFVRPQANVTMAFNAWLSHHEISPRNATPTGNRLSVEMTVSQAEQVFNATFNVYNHTLSGETIIRTKRYSVPESLAPDISFVHPSIHFPKHPNTPPRHARSKIRPVASSSNNTKTIRREACGNPQEVPLNCAMELYNIPTDTGVPPTDDGAVILSFLGQTVQGADVASFMKRFRPDVELAKLRLEIVSIDGGDNPQGASMASIVEADLDTEMLLGITPNSRTTVLTCGPGDVGFSDSFSFLLQQKNMGTVVSHTIDEADIPVEMLQSVCHDIMQITANGTTVVVASGDGGVGGIQGSSCTGNFVSEFPASCPWALAVGATQLTPDDTEMGAALSGGGFSDVFSTPPHQVAAVESYLKQINSMNSGRFNTGGRAIPDLAAIGSSMEIVLDSGLFGDGGTSVSAPLVAGMIAALNDHRRAQNKGPLGFIQPLIYANADAFTDIIEGSNPGCGTNGFPALKGWDAVGATQLAPDGTTDTATEFSGSGVSSLFDMPVLQSELPRRRAYPKISQAAIGLNMEKVDGSIVLGFGTSISTPIVVAMIATISDHRRTQGNGPVGFINLLNYASGSAFSDIAQDTAFRHPAVGMW</sequence>
<evidence type="ECO:0000256" key="8">
    <source>
        <dbReference type="ARBA" id="ARBA00022825"/>
    </source>
</evidence>
<dbReference type="PANTHER" id="PTHR14218:SF15">
    <property type="entry name" value="TRIPEPTIDYL-PEPTIDASE 1"/>
    <property type="match status" value="1"/>
</dbReference>
<comment type="catalytic activity">
    <reaction evidence="1">
        <text>Release of an N-terminal tripeptide from a polypeptide.</text>
        <dbReference type="EC" id="3.4.14.10"/>
    </reaction>
</comment>